<evidence type="ECO:0000256" key="5">
    <source>
        <dbReference type="ARBA" id="ARBA00022692"/>
    </source>
</evidence>
<comment type="subcellular location">
    <subcellularLocation>
        <location evidence="1">Endoplasmic reticulum membrane</location>
        <topology evidence="1">Multi-pass membrane protein</topology>
    </subcellularLocation>
</comment>
<feature type="transmembrane region" description="Helical" evidence="10">
    <location>
        <begin position="286"/>
        <end position="304"/>
    </location>
</feature>
<keyword evidence="4" id="KW-0808">Transferase</keyword>
<feature type="transmembrane region" description="Helical" evidence="10">
    <location>
        <begin position="118"/>
        <end position="134"/>
    </location>
</feature>
<evidence type="ECO:0000256" key="7">
    <source>
        <dbReference type="ARBA" id="ARBA00022824"/>
    </source>
</evidence>
<feature type="transmembrane region" description="Helical" evidence="10">
    <location>
        <begin position="467"/>
        <end position="488"/>
    </location>
</feature>
<dbReference type="GO" id="GO:0005789">
    <property type="term" value="C:endoplasmic reticulum membrane"/>
    <property type="evidence" value="ECO:0007669"/>
    <property type="project" value="UniProtKB-SubCell"/>
</dbReference>
<dbReference type="VEuPathDB" id="CryptoDB:ChTU502y2012_418g0300"/>
<feature type="transmembrane region" description="Helical" evidence="10">
    <location>
        <begin position="324"/>
        <end position="343"/>
    </location>
</feature>
<dbReference type="EC" id="2.7.1.108" evidence="3"/>
<evidence type="ECO:0000313" key="13">
    <source>
        <dbReference type="Proteomes" id="UP001429100"/>
    </source>
</evidence>
<sequence length="532" mass="61280">MVNTFHLIDIILFSSLVLTLNFNEAKIYYNIILSLFTLLITGIMSLFLESNVNIKNDTHFYFIHNLSFPLLLLSIANCEKSFESISNHSVNLFSICISISSMVIYKANSIFFSKKWPLFFKITIFALFFLFIVLDKYQYQIIRIEFCAIIYHLALLQFSLSSVSGGGQCTQFGELNIFSQLISFLLLISLSNFKANILNSIFEWKECINSITAIAILLIPVNIIIFEMTLNYRKIPLEDKSKIKSLSKYLTIVALSILYLSLYNTAKYIHKVFNFILKMIIESSQIRTLIIYWVLVIFCLPIMFKLIVNLSSDSKKKKIFTRKIFHLFLIALFFPQILSFNIMPTKESQGTIEFTVISIYLASCIFIYLEVMRKYRYRELTKLINKLLLPFLDNKDNINDLIITHICLLVGISIPIFKEFLLRKDIQDFDIVSATLGIATVGVGDAFSAIFGILFGKMSLPGNKDKTLIGMIAFFISTYSYLQLTCFFSSSKYSLSKLYIISFFSSLLEAYSHYIDNATIPMFSLTLYTNIR</sequence>
<feature type="transmembrane region" description="Helical" evidence="10">
    <location>
        <begin position="429"/>
        <end position="455"/>
    </location>
</feature>
<name>A0A0S4TBD9_CRYHO</name>
<evidence type="ECO:0000256" key="8">
    <source>
        <dbReference type="ARBA" id="ARBA00022989"/>
    </source>
</evidence>
<feature type="transmembrane region" description="Helical" evidence="10">
    <location>
        <begin position="90"/>
        <end position="112"/>
    </location>
</feature>
<keyword evidence="6 12" id="KW-0418">Kinase</keyword>
<evidence type="ECO:0000313" key="12">
    <source>
        <dbReference type="EMBL" id="PPS95151.1"/>
    </source>
</evidence>
<feature type="transmembrane region" description="Helical" evidence="10">
    <location>
        <begin position="177"/>
        <end position="195"/>
    </location>
</feature>
<proteinExistence type="inferred from homology"/>
<evidence type="ECO:0000256" key="3">
    <source>
        <dbReference type="ARBA" id="ARBA00012132"/>
    </source>
</evidence>
<organism evidence="11">
    <name type="scientific">Cryptosporidium hominis</name>
    <dbReference type="NCBI Taxonomy" id="237895"/>
    <lineage>
        <taxon>Eukaryota</taxon>
        <taxon>Sar</taxon>
        <taxon>Alveolata</taxon>
        <taxon>Apicomplexa</taxon>
        <taxon>Conoidasida</taxon>
        <taxon>Coccidia</taxon>
        <taxon>Eucoccidiorida</taxon>
        <taxon>Eimeriorina</taxon>
        <taxon>Cryptosporidiidae</taxon>
        <taxon>Cryptosporidium</taxon>
    </lineage>
</organism>
<keyword evidence="5 10" id="KW-0812">Transmembrane</keyword>
<dbReference type="GO" id="GO:0043048">
    <property type="term" value="P:dolichyl monophosphate biosynthetic process"/>
    <property type="evidence" value="ECO:0007669"/>
    <property type="project" value="TreeGrafter"/>
</dbReference>
<feature type="transmembrane region" description="Helical" evidence="10">
    <location>
        <begin position="60"/>
        <end position="78"/>
    </location>
</feature>
<comment type="similarity">
    <text evidence="2">Belongs to the polyprenol kinase family.</text>
</comment>
<dbReference type="Proteomes" id="UP000199752">
    <property type="component" value="Chromosome 2"/>
</dbReference>
<keyword evidence="13" id="KW-1185">Reference proteome</keyword>
<dbReference type="PANTHER" id="PTHR13205">
    <property type="entry name" value="TRANSMEMBRANE PROTEIN 15-RELATED"/>
    <property type="match status" value="1"/>
</dbReference>
<evidence type="ECO:0000256" key="2">
    <source>
        <dbReference type="ARBA" id="ARBA00010794"/>
    </source>
</evidence>
<feature type="transmembrane region" description="Helical" evidence="10">
    <location>
        <begin position="27"/>
        <end position="48"/>
    </location>
</feature>
<evidence type="ECO:0000256" key="1">
    <source>
        <dbReference type="ARBA" id="ARBA00004477"/>
    </source>
</evidence>
<dbReference type="Proteomes" id="UP001429100">
    <property type="component" value="Unassembled WGS sequence"/>
</dbReference>
<dbReference type="PANTHER" id="PTHR13205:SF15">
    <property type="entry name" value="DOLICHOL KINASE"/>
    <property type="match status" value="1"/>
</dbReference>
<keyword evidence="9 10" id="KW-0472">Membrane</keyword>
<keyword evidence="7" id="KW-0256">Endoplasmic reticulum</keyword>
<dbReference type="InterPro" id="IPR032974">
    <property type="entry name" value="Polypren_kinase"/>
</dbReference>
<reference evidence="12 13" key="1">
    <citation type="submission" date="2014-11" db="EMBL/GenBank/DDBJ databases">
        <title>Comparative genomic analysis of Cryptosporidium hominis reveals occurrence of genetic recombination in virulent subtypes.</title>
        <authorList>
            <person name="Guo Y."/>
            <person name="Tang K."/>
            <person name="Frace M."/>
            <person name="Li N."/>
            <person name="Roellig D.M."/>
            <person name="Sammons S."/>
            <person name="Knipe K."/>
            <person name="Rowe L."/>
            <person name="Feng Y."/>
            <person name="Xiao L."/>
        </authorList>
    </citation>
    <scope>NUCLEOTIDE SEQUENCE [LARGE SCALE GENOMIC DNA]</scope>
    <source>
        <strain evidence="12">30976</strain>
    </source>
</reference>
<evidence type="ECO:0000256" key="10">
    <source>
        <dbReference type="SAM" id="Phobius"/>
    </source>
</evidence>
<evidence type="ECO:0000313" key="11">
    <source>
        <dbReference type="EMBL" id="CUV04511.1"/>
    </source>
</evidence>
<feature type="transmembrane region" description="Helical" evidence="10">
    <location>
        <begin position="398"/>
        <end position="417"/>
    </location>
</feature>
<dbReference type="GO" id="GO:0004168">
    <property type="term" value="F:dolichol kinase activity"/>
    <property type="evidence" value="ECO:0007669"/>
    <property type="project" value="UniProtKB-EC"/>
</dbReference>
<evidence type="ECO:0000256" key="4">
    <source>
        <dbReference type="ARBA" id="ARBA00022679"/>
    </source>
</evidence>
<evidence type="ECO:0000256" key="6">
    <source>
        <dbReference type="ARBA" id="ARBA00022777"/>
    </source>
</evidence>
<dbReference type="VEuPathDB" id="CryptoDB:CHUDEA2_1560"/>
<reference evidence="12 13" key="3">
    <citation type="submission" date="2017-10" db="EMBL/GenBank/DDBJ databases">
        <title>Consistent, comparative and evidence-based genome annotation and re-annotation for the closely-related species, Cryptosporidium parvum, C. hominis and C. tyzzeri.</title>
        <authorList>
            <person name="Baptista R.P."/>
            <person name="Li Y."/>
            <person name="Sateriale A."/>
            <person name="Striepen B."/>
            <person name="Kissinger J.C."/>
        </authorList>
    </citation>
    <scope>NUCLEOTIDE SEQUENCE [LARGE SCALE GENOMIC DNA]</scope>
    <source>
        <strain evidence="12">30976</strain>
    </source>
</reference>
<dbReference type="AlphaFoldDB" id="A0A0S4TBD9"/>
<feature type="transmembrane region" description="Helical" evidence="10">
    <location>
        <begin position="246"/>
        <end position="265"/>
    </location>
</feature>
<gene>
    <name evidence="11" type="ORF">CHUDEA2_1560</name>
    <name evidence="12" type="ORF">GY17_00002106</name>
</gene>
<feature type="transmembrane region" description="Helical" evidence="10">
    <location>
        <begin position="146"/>
        <end position="165"/>
    </location>
</feature>
<feature type="transmembrane region" description="Helical" evidence="10">
    <location>
        <begin position="207"/>
        <end position="226"/>
    </location>
</feature>
<keyword evidence="8 10" id="KW-1133">Transmembrane helix</keyword>
<feature type="transmembrane region" description="Helical" evidence="10">
    <location>
        <begin position="350"/>
        <end position="369"/>
    </location>
</feature>
<dbReference type="VEuPathDB" id="CryptoDB:GY17_00002106"/>
<protein>
    <recommendedName>
        <fullName evidence="3">dolichol kinase</fullName>
        <ecNumber evidence="3">2.7.1.108</ecNumber>
    </recommendedName>
</protein>
<feature type="transmembrane region" description="Helical" evidence="10">
    <location>
        <begin position="6"/>
        <end position="22"/>
    </location>
</feature>
<dbReference type="EMBL" id="LN877948">
    <property type="protein sequence ID" value="CUV04511.1"/>
    <property type="molecule type" value="Genomic_DNA"/>
</dbReference>
<dbReference type="VEuPathDB" id="CryptoDB:Chro.20170"/>
<evidence type="ECO:0000256" key="9">
    <source>
        <dbReference type="ARBA" id="ARBA00023136"/>
    </source>
</evidence>
<reference evidence="11" key="2">
    <citation type="submission" date="2015-08" db="EMBL/GenBank/DDBJ databases">
        <authorList>
            <person name="Babu N.S."/>
            <person name="Beckwith C.J."/>
            <person name="Beseler K.G."/>
            <person name="Brison A."/>
            <person name="Carone J.V."/>
            <person name="Caskin T.P."/>
            <person name="Diamond M."/>
            <person name="Durham M.E."/>
            <person name="Foxe J.M."/>
            <person name="Go M."/>
            <person name="Henderson B.A."/>
            <person name="Jones I.B."/>
            <person name="McGettigan J.A."/>
            <person name="Micheletti S.J."/>
            <person name="Nasrallah M.E."/>
            <person name="Ortiz D."/>
            <person name="Piller C.R."/>
            <person name="Privatt S.R."/>
            <person name="Schneider S.L."/>
            <person name="Sharp S."/>
            <person name="Smith T.C."/>
            <person name="Stanton J.D."/>
            <person name="Ullery H.E."/>
            <person name="Wilson R.J."/>
            <person name="Serrano M.G."/>
            <person name="Buck G."/>
            <person name="Lee V."/>
            <person name="Wang Y."/>
            <person name="Carvalho R."/>
            <person name="Voegtly L."/>
            <person name="Shi R."/>
            <person name="Duckworth R."/>
            <person name="Johnson A."/>
            <person name="Loviza R."/>
            <person name="Walstead R."/>
            <person name="Shah Z."/>
            <person name="Kiflezghi M."/>
            <person name="Wade K."/>
            <person name="Ball S.L."/>
            <person name="Bradley K.W."/>
            <person name="Asai D.J."/>
            <person name="Bowman C.A."/>
            <person name="Russell D.A."/>
            <person name="Pope W.H."/>
            <person name="Jacobs-Sera D."/>
            <person name="Hendrix R.W."/>
            <person name="Hatfull G.F."/>
        </authorList>
    </citation>
    <scope>NUCLEOTIDE SEQUENCE [LARGE SCALE GENOMIC DNA]</scope>
</reference>
<dbReference type="EMBL" id="JTAI01000039">
    <property type="protein sequence ID" value="PPS95151.1"/>
    <property type="molecule type" value="Genomic_DNA"/>
</dbReference>
<accession>A0A0S4TBD9</accession>